<dbReference type="AlphaFoldDB" id="A0A098G5M6"/>
<dbReference type="OrthoDB" id="5638063at2"/>
<gene>
    <name evidence="1" type="ORF">LFA_1373</name>
</gene>
<dbReference type="EMBL" id="LN614827">
    <property type="protein sequence ID" value="CEG56795.1"/>
    <property type="molecule type" value="Genomic_DNA"/>
</dbReference>
<name>A0A098G5M6_9GAMM</name>
<organism evidence="1 2">
    <name type="scientific">Legionella fallonii LLAP-10</name>
    <dbReference type="NCBI Taxonomy" id="1212491"/>
    <lineage>
        <taxon>Bacteria</taxon>
        <taxon>Pseudomonadati</taxon>
        <taxon>Pseudomonadota</taxon>
        <taxon>Gammaproteobacteria</taxon>
        <taxon>Legionellales</taxon>
        <taxon>Legionellaceae</taxon>
        <taxon>Legionella</taxon>
    </lineage>
</organism>
<reference evidence="2" key="1">
    <citation type="submission" date="2014-09" db="EMBL/GenBank/DDBJ databases">
        <authorList>
            <person name="Gomez-Valero L."/>
        </authorList>
    </citation>
    <scope>NUCLEOTIDE SEQUENCE [LARGE SCALE GENOMIC DNA]</scope>
    <source>
        <strain evidence="2">ATCC700992</strain>
    </source>
</reference>
<dbReference type="KEGG" id="lfa:LFA_1373"/>
<proteinExistence type="predicted"/>
<sequence>MYSNLTLYYLNQIGITPWVNKELIPNLIDQPNETSTHPIIVLISTELSDKMRSLFNQMMDYIDITQDEVLVVAVREQELENKLLDKAPQALLSLGPNVNDLNLPYPIFQGLALEYLLDNPLSKREVFQVLTRLRAYLQISS</sequence>
<evidence type="ECO:0000313" key="1">
    <source>
        <dbReference type="EMBL" id="CEG56795.1"/>
    </source>
</evidence>
<dbReference type="RefSeq" id="WP_045095407.1">
    <property type="nucleotide sequence ID" value="NZ_LN614827.1"/>
</dbReference>
<dbReference type="HOGENOM" id="CLU_1822928_0_0_6"/>
<dbReference type="Proteomes" id="UP000032430">
    <property type="component" value="Chromosome I"/>
</dbReference>
<evidence type="ECO:0000313" key="2">
    <source>
        <dbReference type="Proteomes" id="UP000032430"/>
    </source>
</evidence>
<accession>A0A098G5M6</accession>
<keyword evidence="2" id="KW-1185">Reference proteome</keyword>
<protein>
    <submittedName>
        <fullName evidence="1">Uncharacterized protein</fullName>
    </submittedName>
</protein>